<keyword evidence="2" id="KW-0812">Transmembrane</keyword>
<protein>
    <submittedName>
        <fullName evidence="3">Uncharacterized protein</fullName>
    </submittedName>
</protein>
<keyword evidence="2" id="KW-1133">Transmembrane helix</keyword>
<evidence type="ECO:0000256" key="1">
    <source>
        <dbReference type="SAM" id="MobiDB-lite"/>
    </source>
</evidence>
<organism evidence="3 4">
    <name type="scientific">Brachionus plicatilis</name>
    <name type="common">Marine rotifer</name>
    <name type="synonym">Brachionus muelleri</name>
    <dbReference type="NCBI Taxonomy" id="10195"/>
    <lineage>
        <taxon>Eukaryota</taxon>
        <taxon>Metazoa</taxon>
        <taxon>Spiralia</taxon>
        <taxon>Gnathifera</taxon>
        <taxon>Rotifera</taxon>
        <taxon>Eurotatoria</taxon>
        <taxon>Monogononta</taxon>
        <taxon>Pseudotrocha</taxon>
        <taxon>Ploima</taxon>
        <taxon>Brachionidae</taxon>
        <taxon>Brachionus</taxon>
    </lineage>
</organism>
<feature type="transmembrane region" description="Helical" evidence="2">
    <location>
        <begin position="43"/>
        <end position="64"/>
    </location>
</feature>
<dbReference type="AlphaFoldDB" id="A0A3M7QJA5"/>
<feature type="region of interest" description="Disordered" evidence="1">
    <location>
        <begin position="92"/>
        <end position="113"/>
    </location>
</feature>
<evidence type="ECO:0000313" key="3">
    <source>
        <dbReference type="EMBL" id="RNA11045.1"/>
    </source>
</evidence>
<dbReference type="EMBL" id="REGN01006062">
    <property type="protein sequence ID" value="RNA11045.1"/>
    <property type="molecule type" value="Genomic_DNA"/>
</dbReference>
<reference evidence="3 4" key="1">
    <citation type="journal article" date="2018" name="Sci. Rep.">
        <title>Genomic signatures of local adaptation to the degree of environmental predictability in rotifers.</title>
        <authorList>
            <person name="Franch-Gras L."/>
            <person name="Hahn C."/>
            <person name="Garcia-Roger E.M."/>
            <person name="Carmona M.J."/>
            <person name="Serra M."/>
            <person name="Gomez A."/>
        </authorList>
    </citation>
    <scope>NUCLEOTIDE SEQUENCE [LARGE SCALE GENOMIC DNA]</scope>
    <source>
        <strain evidence="3">HYR1</strain>
    </source>
</reference>
<accession>A0A3M7QJA5</accession>
<evidence type="ECO:0000256" key="2">
    <source>
        <dbReference type="SAM" id="Phobius"/>
    </source>
</evidence>
<keyword evidence="4" id="KW-1185">Reference proteome</keyword>
<feature type="compositionally biased region" description="Polar residues" evidence="1">
    <location>
        <begin position="104"/>
        <end position="113"/>
    </location>
</feature>
<gene>
    <name evidence="3" type="ORF">BpHYR1_007911</name>
</gene>
<keyword evidence="2" id="KW-0472">Membrane</keyword>
<proteinExistence type="predicted"/>
<comment type="caution">
    <text evidence="3">The sequence shown here is derived from an EMBL/GenBank/DDBJ whole genome shotgun (WGS) entry which is preliminary data.</text>
</comment>
<name>A0A3M7QJA5_BRAPC</name>
<dbReference type="Proteomes" id="UP000276133">
    <property type="component" value="Unassembled WGS sequence"/>
</dbReference>
<evidence type="ECO:0000313" key="4">
    <source>
        <dbReference type="Proteomes" id="UP000276133"/>
    </source>
</evidence>
<sequence>MVDCGSAKNLRYKAKRKSQVVRKYPTSSYQKLATDFNSKTQEILNIIEILLIILFCTFILKLLICDINQHSLQEQILISQIRSSEIILDDEIPNRSDKKPLTPNIHQNKSSND</sequence>